<dbReference type="OrthoDB" id="498286at2759"/>
<name>A0A4P9X1N2_9FUNG</name>
<evidence type="ECO:0000313" key="2">
    <source>
        <dbReference type="EMBL" id="RKO98863.1"/>
    </source>
</evidence>
<keyword evidence="3" id="KW-1185">Reference proteome</keyword>
<dbReference type="GO" id="GO:0005737">
    <property type="term" value="C:cytoplasm"/>
    <property type="evidence" value="ECO:0007669"/>
    <property type="project" value="TreeGrafter"/>
</dbReference>
<feature type="compositionally biased region" description="Low complexity" evidence="1">
    <location>
        <begin position="1"/>
        <end position="13"/>
    </location>
</feature>
<dbReference type="EMBL" id="ML014351">
    <property type="protein sequence ID" value="RKO98863.1"/>
    <property type="molecule type" value="Genomic_DNA"/>
</dbReference>
<dbReference type="Pfam" id="PF12239">
    <property type="entry name" value="DUF3605"/>
    <property type="match status" value="1"/>
</dbReference>
<gene>
    <name evidence="2" type="ORF">CXG81DRAFT_28340</name>
</gene>
<evidence type="ECO:0000256" key="1">
    <source>
        <dbReference type="SAM" id="MobiDB-lite"/>
    </source>
</evidence>
<dbReference type="Proteomes" id="UP000274922">
    <property type="component" value="Unassembled WGS sequence"/>
</dbReference>
<feature type="compositionally biased region" description="Low complexity" evidence="1">
    <location>
        <begin position="28"/>
        <end position="49"/>
    </location>
</feature>
<dbReference type="PANTHER" id="PTHR35020">
    <property type="entry name" value="N-ACETYLGLUCOSAMINE-INDUCED PROTEIN 1"/>
    <property type="match status" value="1"/>
</dbReference>
<protein>
    <submittedName>
        <fullName evidence="2">Uncharacterized protein</fullName>
    </submittedName>
</protein>
<dbReference type="GO" id="GO:0006044">
    <property type="term" value="P:N-acetylglucosamine metabolic process"/>
    <property type="evidence" value="ECO:0007669"/>
    <property type="project" value="TreeGrafter"/>
</dbReference>
<sequence>MAAIATATPSAPHSPHPHRAHDLHAAHDPAGLRAAPSAAPGADAPAPASTDGVHDTAPRDVNAAAASQRTTDALLQTTEIALTWDQAAHAVAAGQWERLSRTPAELVRYARWLETTLATWASVADYMRSEVYGAASAVDPASGRRVVTPAAMAAPNVPRTVLRRNDFPYALAPGIGHWVVWSQEPLDRERTEAAAAARFPDVPRMVFENPGNRKSIAALYHWHVFLAFDARDARG</sequence>
<dbReference type="STRING" id="1555241.A0A4P9X1N2"/>
<accession>A0A4P9X1N2</accession>
<feature type="region of interest" description="Disordered" evidence="1">
    <location>
        <begin position="1"/>
        <end position="57"/>
    </location>
</feature>
<organism evidence="2 3">
    <name type="scientific">Caulochytrium protostelioides</name>
    <dbReference type="NCBI Taxonomy" id="1555241"/>
    <lineage>
        <taxon>Eukaryota</taxon>
        <taxon>Fungi</taxon>
        <taxon>Fungi incertae sedis</taxon>
        <taxon>Chytridiomycota</taxon>
        <taxon>Chytridiomycota incertae sedis</taxon>
        <taxon>Chytridiomycetes</taxon>
        <taxon>Caulochytriales</taxon>
        <taxon>Caulochytriaceae</taxon>
        <taxon>Caulochytrium</taxon>
    </lineage>
</organism>
<reference evidence="3" key="1">
    <citation type="journal article" date="2018" name="Nat. Microbiol.">
        <title>Leveraging single-cell genomics to expand the fungal tree of life.</title>
        <authorList>
            <person name="Ahrendt S.R."/>
            <person name="Quandt C.A."/>
            <person name="Ciobanu D."/>
            <person name="Clum A."/>
            <person name="Salamov A."/>
            <person name="Andreopoulos B."/>
            <person name="Cheng J.F."/>
            <person name="Woyke T."/>
            <person name="Pelin A."/>
            <person name="Henrissat B."/>
            <person name="Reynolds N.K."/>
            <person name="Benny G.L."/>
            <person name="Smith M.E."/>
            <person name="James T.Y."/>
            <person name="Grigoriev I.V."/>
        </authorList>
    </citation>
    <scope>NUCLEOTIDE SEQUENCE [LARGE SCALE GENOMIC DNA]</scope>
    <source>
        <strain evidence="3">ATCC 52028</strain>
    </source>
</reference>
<dbReference type="InterPro" id="IPR022036">
    <property type="entry name" value="DUF3605"/>
</dbReference>
<proteinExistence type="predicted"/>
<dbReference type="PANTHER" id="PTHR35020:SF2">
    <property type="entry name" value="N-ACETYLGLUCOSAMINE-INDUCED PROTEIN 1"/>
    <property type="match status" value="1"/>
</dbReference>
<dbReference type="AlphaFoldDB" id="A0A4P9X1N2"/>
<evidence type="ECO:0000313" key="3">
    <source>
        <dbReference type="Proteomes" id="UP000274922"/>
    </source>
</evidence>